<evidence type="ECO:0000313" key="3">
    <source>
        <dbReference type="EMBL" id="MBK3332182.1"/>
    </source>
</evidence>
<organism evidence="3 4">
    <name type="scientific">Persephonella atlantica</name>
    <dbReference type="NCBI Taxonomy" id="2699429"/>
    <lineage>
        <taxon>Bacteria</taxon>
        <taxon>Pseudomonadati</taxon>
        <taxon>Aquificota</taxon>
        <taxon>Aquificia</taxon>
        <taxon>Aquificales</taxon>
        <taxon>Hydrogenothermaceae</taxon>
        <taxon>Persephonella</taxon>
    </lineage>
</organism>
<proteinExistence type="predicted"/>
<keyword evidence="4" id="KW-1185">Reference proteome</keyword>
<evidence type="ECO:0000256" key="1">
    <source>
        <dbReference type="SAM" id="Phobius"/>
    </source>
</evidence>
<dbReference type="RefSeq" id="WP_200673567.1">
    <property type="nucleotide sequence ID" value="NZ_JAACYA010000001.1"/>
</dbReference>
<dbReference type="PANTHER" id="PTHR28008:SF1">
    <property type="entry name" value="DOMAIN PROTEIN, PUTATIVE (AFU_ORTHOLOGUE AFUA_3G10980)-RELATED"/>
    <property type="match status" value="1"/>
</dbReference>
<keyword evidence="1" id="KW-0472">Membrane</keyword>
<keyword evidence="1" id="KW-1133">Transmembrane helix</keyword>
<feature type="transmembrane region" description="Helical" evidence="1">
    <location>
        <begin position="52"/>
        <end position="73"/>
    </location>
</feature>
<gene>
    <name evidence="3" type="ORF">GWK41_03755</name>
</gene>
<evidence type="ECO:0000259" key="2">
    <source>
        <dbReference type="Pfam" id="PF04892"/>
    </source>
</evidence>
<reference evidence="3 4" key="1">
    <citation type="journal article" date="2021" name="Syst. Appl. Microbiol.">
        <title>Persephonella atlantica sp. nov.: How to adapt to physico-chemical gradients in high temperature hydrothermal habitats.</title>
        <authorList>
            <person name="Francois D.X."/>
            <person name="Godfroy A."/>
            <person name="Mathien C."/>
            <person name="Aube J."/>
            <person name="Cathalot C."/>
            <person name="Lesongeur F."/>
            <person name="L'Haridon S."/>
            <person name="Philippon X."/>
            <person name="Roussel E.G."/>
        </authorList>
    </citation>
    <scope>NUCLEOTIDE SEQUENCE [LARGE SCALE GENOMIC DNA]</scope>
    <source>
        <strain evidence="3 4">MO1340</strain>
    </source>
</reference>
<dbReference type="EMBL" id="JAACYA010000001">
    <property type="protein sequence ID" value="MBK3332182.1"/>
    <property type="molecule type" value="Genomic_DNA"/>
</dbReference>
<evidence type="ECO:0000313" key="4">
    <source>
        <dbReference type="Proteomes" id="UP000772812"/>
    </source>
</evidence>
<accession>A0ABS1GGY7</accession>
<protein>
    <submittedName>
        <fullName evidence="3">VanZ family protein</fullName>
    </submittedName>
</protein>
<dbReference type="Proteomes" id="UP000772812">
    <property type="component" value="Unassembled WGS sequence"/>
</dbReference>
<sequence length="111" mass="13181">MIKTVFWVYLVFMLLFSFAPLGVELPTSDKINHFVEFFVFSILFKEAYKTSYWGNFFYSLFLSVFIEFVQYFLPYRSAEFGDVTADILGITSGLFIYFVLKLTYMELKNEE</sequence>
<comment type="caution">
    <text evidence="3">The sequence shown here is derived from an EMBL/GenBank/DDBJ whole genome shotgun (WGS) entry which is preliminary data.</text>
</comment>
<name>A0ABS1GGY7_9AQUI</name>
<dbReference type="Pfam" id="PF04892">
    <property type="entry name" value="VanZ"/>
    <property type="match status" value="1"/>
</dbReference>
<feature type="domain" description="VanZ-like" evidence="2">
    <location>
        <begin position="30"/>
        <end position="100"/>
    </location>
</feature>
<keyword evidence="1" id="KW-0812">Transmembrane</keyword>
<feature type="transmembrane region" description="Helical" evidence="1">
    <location>
        <begin position="6"/>
        <end position="23"/>
    </location>
</feature>
<feature type="transmembrane region" description="Helical" evidence="1">
    <location>
        <begin position="85"/>
        <end position="104"/>
    </location>
</feature>
<dbReference type="PANTHER" id="PTHR28008">
    <property type="entry name" value="DOMAIN PROTEIN, PUTATIVE (AFU_ORTHOLOGUE AFUA_3G10980)-RELATED"/>
    <property type="match status" value="1"/>
</dbReference>
<dbReference type="NCBIfam" id="NF037970">
    <property type="entry name" value="vanZ_1"/>
    <property type="match status" value="1"/>
</dbReference>
<dbReference type="InterPro" id="IPR006976">
    <property type="entry name" value="VanZ-like"/>
</dbReference>